<keyword evidence="14" id="KW-0812">Transmembrane</keyword>
<evidence type="ECO:0000256" key="10">
    <source>
        <dbReference type="ARBA" id="ARBA00023002"/>
    </source>
</evidence>
<comment type="catalytic activity">
    <reaction evidence="11">
        <text>L-proline + NAD(+) = (S)-1-pyrroline-5-carboxylate + NADH + 2 H(+)</text>
        <dbReference type="Rhea" id="RHEA:14105"/>
        <dbReference type="ChEBI" id="CHEBI:15378"/>
        <dbReference type="ChEBI" id="CHEBI:17388"/>
        <dbReference type="ChEBI" id="CHEBI:57540"/>
        <dbReference type="ChEBI" id="CHEBI:57945"/>
        <dbReference type="ChEBI" id="CHEBI:60039"/>
        <dbReference type="EC" id="1.5.1.2"/>
    </reaction>
</comment>
<protein>
    <recommendedName>
        <fullName evidence="5 13">Pyrroline-5-carboxylate reductase</fullName>
        <ecNumber evidence="4 13">1.5.1.2</ecNumber>
    </recommendedName>
</protein>
<evidence type="ECO:0000259" key="16">
    <source>
        <dbReference type="Pfam" id="PF14748"/>
    </source>
</evidence>
<name>A0A6N2JZK2_SALVM</name>
<evidence type="ECO:0000256" key="1">
    <source>
        <dbReference type="ARBA" id="ARBA00004496"/>
    </source>
</evidence>
<organism evidence="17">
    <name type="scientific">Salix viminalis</name>
    <name type="common">Common osier</name>
    <name type="synonym">Basket willow</name>
    <dbReference type="NCBI Taxonomy" id="40686"/>
    <lineage>
        <taxon>Eukaryota</taxon>
        <taxon>Viridiplantae</taxon>
        <taxon>Streptophyta</taxon>
        <taxon>Embryophyta</taxon>
        <taxon>Tracheophyta</taxon>
        <taxon>Spermatophyta</taxon>
        <taxon>Magnoliopsida</taxon>
        <taxon>eudicotyledons</taxon>
        <taxon>Gunneridae</taxon>
        <taxon>Pentapetalae</taxon>
        <taxon>rosids</taxon>
        <taxon>fabids</taxon>
        <taxon>Malpighiales</taxon>
        <taxon>Salicaceae</taxon>
        <taxon>Saliceae</taxon>
        <taxon>Salix</taxon>
    </lineage>
</organism>
<dbReference type="EC" id="1.5.1.2" evidence="4 13"/>
<dbReference type="InterPro" id="IPR036291">
    <property type="entry name" value="NAD(P)-bd_dom_sf"/>
</dbReference>
<dbReference type="PROSITE" id="PS00521">
    <property type="entry name" value="P5CR"/>
    <property type="match status" value="1"/>
</dbReference>
<evidence type="ECO:0000256" key="7">
    <source>
        <dbReference type="ARBA" id="ARBA00022605"/>
    </source>
</evidence>
<gene>
    <name evidence="17" type="ORF">SVIM_LOCUS12492</name>
</gene>
<feature type="transmembrane region" description="Helical" evidence="14">
    <location>
        <begin position="21"/>
        <end position="44"/>
    </location>
</feature>
<evidence type="ECO:0000256" key="9">
    <source>
        <dbReference type="ARBA" id="ARBA00022857"/>
    </source>
</evidence>
<keyword evidence="6" id="KW-0963">Cytoplasm</keyword>
<dbReference type="FunFam" id="3.40.50.720:FF:000190">
    <property type="entry name" value="Pyrroline-5-carboxylate reductase"/>
    <property type="match status" value="1"/>
</dbReference>
<dbReference type="InterPro" id="IPR000304">
    <property type="entry name" value="Pyrroline-COOH_reductase"/>
</dbReference>
<dbReference type="PANTHER" id="PTHR11645">
    <property type="entry name" value="PYRROLINE-5-CARBOXYLATE REDUCTASE"/>
    <property type="match status" value="1"/>
</dbReference>
<sequence length="762" mass="84881">MKIIGDFLSLHTLQQSDHRRPMWVLTWLVRGYLLLLLIYTSLIYPFYVLQGAEHSIHFSPLFGILFAGVIFVCKMVASLMSSLLFGKKRQVEKYQRPPHDQEPAHILELLHTMFTRSQKAKQKQSQRSYGHNLYYSAKDLQKVGIHFKPSKTNTLMDVEFHPSIFYGTLKLPAITIESATESMLRNLVAYETAVSLDEPWVISYICFIDSLINDAEDVKVLRSKGILTNYLGPDQKVAELFNQIGRSLEPNTNVYNEIQREINIACESIWKKWIAEWEQTYFSSPWAFTAFVAASAGLVLTATQTYYTVYPISETYKLGFIGAGKMAESIAKGAAQSGFLPAPRISTSIHSNPARRVAFESFGVKVLPQNRNVVEESDVVIFSVKPQVVRDVVLELRPLLTKDKLLVSIAAGTKLKDLQEWAGHSRFIRVVPNTPSAVGEAASVMCLGGAASEEDGELVAKLFGSVGKIWRADEKLFDAIVGLSGSGPAYIYLAIEALADGGVAAGLPRELAMGLASQTVLGSAFMASKTGKHPGQLKDDVASPGGTTIAGIHELEKGGFRGTLMNAARTLATESFPVIRFFFLFFVSTASSLSGPLDLKMVIAMKLPRAREQRGRRRRKYHSRLRTDSVTRKVAGDEWLRLIMNKGEETRNSGRAREGPKIPTHSWDGHPPLVIRTYEYGPGEKVTASDKMKMACQFVQDSGISVEILCGQQSEGNSMMSYHYQTLSNEKFTEMLFLDGCFILQFLFSFLRKPQNLNIPFC</sequence>
<feature type="domain" description="Pyrroline-5-carboxylate reductase dimerisation" evidence="16">
    <location>
        <begin position="474"/>
        <end position="572"/>
    </location>
</feature>
<keyword evidence="7 13" id="KW-0028">Amino-acid biosynthesis</keyword>
<evidence type="ECO:0000256" key="6">
    <source>
        <dbReference type="ARBA" id="ARBA00022490"/>
    </source>
</evidence>
<dbReference type="SUPFAM" id="SSF51735">
    <property type="entry name" value="NAD(P)-binding Rossmann-fold domains"/>
    <property type="match status" value="1"/>
</dbReference>
<dbReference type="Pfam" id="PF03807">
    <property type="entry name" value="F420_oxidored"/>
    <property type="match status" value="1"/>
</dbReference>
<dbReference type="HAMAP" id="MF_01925">
    <property type="entry name" value="P5C_reductase"/>
    <property type="match status" value="1"/>
</dbReference>
<dbReference type="Gene3D" id="3.40.50.720">
    <property type="entry name" value="NAD(P)-binding Rossmann-like Domain"/>
    <property type="match status" value="1"/>
</dbReference>
<evidence type="ECO:0000256" key="4">
    <source>
        <dbReference type="ARBA" id="ARBA00012855"/>
    </source>
</evidence>
<dbReference type="GO" id="GO:0055129">
    <property type="term" value="P:L-proline biosynthetic process"/>
    <property type="evidence" value="ECO:0007669"/>
    <property type="project" value="UniProtKB-UniPathway"/>
</dbReference>
<evidence type="ECO:0000256" key="3">
    <source>
        <dbReference type="ARBA" id="ARBA00005525"/>
    </source>
</evidence>
<comment type="pathway">
    <text evidence="2 13">Amino-acid biosynthesis; L-proline biosynthesis; L-proline from L-glutamate 5-semialdehyde: step 1/1.</text>
</comment>
<evidence type="ECO:0000256" key="5">
    <source>
        <dbReference type="ARBA" id="ARBA00021413"/>
    </source>
</evidence>
<dbReference type="UniPathway" id="UPA00098">
    <property type="reaction ID" value="UER00361"/>
</dbReference>
<dbReference type="Pfam" id="PF03140">
    <property type="entry name" value="DUF247"/>
    <property type="match status" value="2"/>
</dbReference>
<keyword evidence="10 13" id="KW-0560">Oxidoreductase</keyword>
<feature type="transmembrane region" description="Helical" evidence="14">
    <location>
        <begin position="286"/>
        <end position="307"/>
    </location>
</feature>
<evidence type="ECO:0000256" key="11">
    <source>
        <dbReference type="ARBA" id="ARBA00050547"/>
    </source>
</evidence>
<keyword evidence="14" id="KW-1133">Transmembrane helix</keyword>
<evidence type="ECO:0000256" key="12">
    <source>
        <dbReference type="ARBA" id="ARBA00052690"/>
    </source>
</evidence>
<reference evidence="17" key="1">
    <citation type="submission" date="2019-03" db="EMBL/GenBank/DDBJ databases">
        <authorList>
            <person name="Mank J."/>
            <person name="Almeida P."/>
        </authorList>
    </citation>
    <scope>NUCLEOTIDE SEQUENCE</scope>
    <source>
        <strain evidence="17">78183</strain>
    </source>
</reference>
<feature type="transmembrane region" description="Helical" evidence="14">
    <location>
        <begin position="64"/>
        <end position="86"/>
    </location>
</feature>
<dbReference type="Pfam" id="PF14748">
    <property type="entry name" value="P5CR_dimer"/>
    <property type="match status" value="1"/>
</dbReference>
<keyword evidence="8 13" id="KW-0641">Proline biosynthesis</keyword>
<comment type="similarity">
    <text evidence="3 13">Belongs to the pyrroline-5-carboxylate reductase family.</text>
</comment>
<evidence type="ECO:0000256" key="2">
    <source>
        <dbReference type="ARBA" id="ARBA00005205"/>
    </source>
</evidence>
<dbReference type="SUPFAM" id="SSF48179">
    <property type="entry name" value="6-phosphogluconate dehydrogenase C-terminal domain-like"/>
    <property type="match status" value="1"/>
</dbReference>
<dbReference type="InterPro" id="IPR004158">
    <property type="entry name" value="DUF247_pln"/>
</dbReference>
<comment type="subcellular location">
    <subcellularLocation>
        <location evidence="1">Cytoplasm</location>
    </subcellularLocation>
</comment>
<dbReference type="InterPro" id="IPR053790">
    <property type="entry name" value="P5CR-like_CS"/>
</dbReference>
<dbReference type="GO" id="GO:0005737">
    <property type="term" value="C:cytoplasm"/>
    <property type="evidence" value="ECO:0007669"/>
    <property type="project" value="UniProtKB-SubCell"/>
</dbReference>
<dbReference type="Gene3D" id="1.10.3730.10">
    <property type="entry name" value="ProC C-terminal domain-like"/>
    <property type="match status" value="1"/>
</dbReference>
<feature type="domain" description="Pyrroline-5-carboxylate reductase catalytic N-terminal" evidence="15">
    <location>
        <begin position="317"/>
        <end position="412"/>
    </location>
</feature>
<dbReference type="PANTHER" id="PTHR11645:SF0">
    <property type="entry name" value="PYRROLINE-5-CARBOXYLATE REDUCTASE 3"/>
    <property type="match status" value="1"/>
</dbReference>
<keyword evidence="14" id="KW-0472">Membrane</keyword>
<comment type="catalytic activity">
    <reaction evidence="12 13">
        <text>L-proline + NADP(+) = (S)-1-pyrroline-5-carboxylate + NADPH + 2 H(+)</text>
        <dbReference type="Rhea" id="RHEA:14109"/>
        <dbReference type="ChEBI" id="CHEBI:15378"/>
        <dbReference type="ChEBI" id="CHEBI:17388"/>
        <dbReference type="ChEBI" id="CHEBI:57783"/>
        <dbReference type="ChEBI" id="CHEBI:58349"/>
        <dbReference type="ChEBI" id="CHEBI:60039"/>
        <dbReference type="EC" id="1.5.1.2"/>
    </reaction>
</comment>
<keyword evidence="9 13" id="KW-0521">NADP</keyword>
<evidence type="ECO:0000256" key="14">
    <source>
        <dbReference type="SAM" id="Phobius"/>
    </source>
</evidence>
<dbReference type="GO" id="GO:0004735">
    <property type="term" value="F:pyrroline-5-carboxylate reductase activity"/>
    <property type="evidence" value="ECO:0007669"/>
    <property type="project" value="UniProtKB-EC"/>
</dbReference>
<proteinExistence type="inferred from homology"/>
<evidence type="ECO:0000256" key="13">
    <source>
        <dbReference type="RuleBase" id="RU003903"/>
    </source>
</evidence>
<dbReference type="NCBIfam" id="TIGR00112">
    <property type="entry name" value="proC"/>
    <property type="match status" value="1"/>
</dbReference>
<evidence type="ECO:0000313" key="17">
    <source>
        <dbReference type="EMBL" id="VFU21299.1"/>
    </source>
</evidence>
<dbReference type="FunFam" id="1.10.3730.10:FF:000001">
    <property type="entry name" value="Pyrroline-5-carboxylate reductase"/>
    <property type="match status" value="1"/>
</dbReference>
<dbReference type="AlphaFoldDB" id="A0A6N2JZK2"/>
<dbReference type="InterPro" id="IPR028939">
    <property type="entry name" value="P5C_Rdtase_cat_N"/>
</dbReference>
<evidence type="ECO:0000259" key="15">
    <source>
        <dbReference type="Pfam" id="PF03807"/>
    </source>
</evidence>
<dbReference type="InterPro" id="IPR029036">
    <property type="entry name" value="P5CR_dimer"/>
</dbReference>
<dbReference type="InterPro" id="IPR008927">
    <property type="entry name" value="6-PGluconate_DH-like_C_sf"/>
</dbReference>
<evidence type="ECO:0000256" key="8">
    <source>
        <dbReference type="ARBA" id="ARBA00022650"/>
    </source>
</evidence>
<dbReference type="EMBL" id="CAADRP010000002">
    <property type="protein sequence ID" value="VFU21299.1"/>
    <property type="molecule type" value="Genomic_DNA"/>
</dbReference>
<accession>A0A6N2JZK2</accession>